<dbReference type="EMBL" id="AP013058">
    <property type="protein sequence ID" value="BAN22298.1"/>
    <property type="molecule type" value="Genomic_DNA"/>
</dbReference>
<sequence length="51" mass="5616">MKKTSSTPLRHRTSAQSLSMMMCGSTGKPKGVPLWSAQSMKRTFDMKPGDI</sequence>
<feature type="compositionally biased region" description="Basic residues" evidence="1">
    <location>
        <begin position="1"/>
        <end position="13"/>
    </location>
</feature>
<proteinExistence type="predicted"/>
<evidence type="ECO:0000313" key="3">
    <source>
        <dbReference type="Proteomes" id="UP000013966"/>
    </source>
</evidence>
<dbReference type="KEGG" id="buo:BRPE64_ACDS05440"/>
<evidence type="ECO:0000256" key="1">
    <source>
        <dbReference type="SAM" id="MobiDB-lite"/>
    </source>
</evidence>
<keyword evidence="3" id="KW-1185">Reference proteome</keyword>
<accession>R4WFD0</accession>
<gene>
    <name evidence="2" type="ORF">BRPE64_ACDS05440</name>
</gene>
<dbReference type="AlphaFoldDB" id="R4WFD0"/>
<reference evidence="2 3" key="1">
    <citation type="journal article" date="2013" name="Genome Announc.">
        <title>Complete Genome Sequence of Burkholderia sp. Strain RPE64, Bacterial Symbiont of the Bean Bug Riptortus pedestris.</title>
        <authorList>
            <person name="Shibata T.F."/>
            <person name="Maeda T."/>
            <person name="Nikoh N."/>
            <person name="Yamaguchi K."/>
            <person name="Oshima K."/>
            <person name="Hattori M."/>
            <person name="Nishiyama T."/>
            <person name="Hasebe M."/>
            <person name="Fukatsu T."/>
            <person name="Kikuchi Y."/>
            <person name="Shigenobu S."/>
        </authorList>
    </citation>
    <scope>NUCLEOTIDE SEQUENCE [LARGE SCALE GENOMIC DNA]</scope>
</reference>
<dbReference type="PATRIC" id="fig|758793.3.peg.544"/>
<protein>
    <submittedName>
        <fullName evidence="2">Acetyl-coenzyme A synthetase</fullName>
    </submittedName>
</protein>
<dbReference type="Proteomes" id="UP000013966">
    <property type="component" value="Chromosome 1"/>
</dbReference>
<organism evidence="2 3">
    <name type="scientific">Caballeronia insecticola</name>
    <dbReference type="NCBI Taxonomy" id="758793"/>
    <lineage>
        <taxon>Bacteria</taxon>
        <taxon>Pseudomonadati</taxon>
        <taxon>Pseudomonadota</taxon>
        <taxon>Betaproteobacteria</taxon>
        <taxon>Burkholderiales</taxon>
        <taxon>Burkholderiaceae</taxon>
        <taxon>Caballeronia</taxon>
    </lineage>
</organism>
<reference evidence="2 3" key="2">
    <citation type="journal article" date="2018" name="Int. J. Syst. Evol. Microbiol.">
        <title>Burkholderia insecticola sp. nov., a gut symbiotic bacterium of the bean bug Riptortus pedestris.</title>
        <authorList>
            <person name="Takeshita K."/>
            <person name="Tamaki H."/>
            <person name="Ohbayashi T."/>
            <person name="Meng X.-Y."/>
            <person name="Sone T."/>
            <person name="Mitani Y."/>
            <person name="Peeters C."/>
            <person name="Kikuchi Y."/>
            <person name="Vandamme P."/>
        </authorList>
    </citation>
    <scope>NUCLEOTIDE SEQUENCE [LARGE SCALE GENOMIC DNA]</scope>
    <source>
        <strain evidence="2">RPE64</strain>
    </source>
</reference>
<feature type="region of interest" description="Disordered" evidence="1">
    <location>
        <begin position="1"/>
        <end position="36"/>
    </location>
</feature>
<evidence type="ECO:0000313" key="2">
    <source>
        <dbReference type="EMBL" id="BAN22298.1"/>
    </source>
</evidence>
<name>R4WFD0_9BURK</name>
<dbReference type="HOGENOM" id="CLU_3096496_0_0_4"/>
<dbReference type="RefSeq" id="WP_016344460.1">
    <property type="nucleotide sequence ID" value="NC_021287.1"/>
</dbReference>